<gene>
    <name evidence="12" type="ORF">AOC03_08960</name>
</gene>
<dbReference type="PROSITE" id="PS50106">
    <property type="entry name" value="PDZ"/>
    <property type="match status" value="1"/>
</dbReference>
<dbReference type="InterPro" id="IPR041489">
    <property type="entry name" value="PDZ_6"/>
</dbReference>
<accession>A0A0M4U7H3</accession>
<dbReference type="InterPro" id="IPR036034">
    <property type="entry name" value="PDZ_sf"/>
</dbReference>
<evidence type="ECO:0000256" key="6">
    <source>
        <dbReference type="ARBA" id="ARBA00022927"/>
    </source>
</evidence>
<evidence type="ECO:0000313" key="13">
    <source>
        <dbReference type="Proteomes" id="UP000059847"/>
    </source>
</evidence>
<evidence type="ECO:0000256" key="10">
    <source>
        <dbReference type="SAM" id="Phobius"/>
    </source>
</evidence>
<evidence type="ECO:0000256" key="2">
    <source>
        <dbReference type="ARBA" id="ARBA00022448"/>
    </source>
</evidence>
<dbReference type="InterPro" id="IPR024961">
    <property type="entry name" value="T2SS_GspC_N"/>
</dbReference>
<evidence type="ECO:0000256" key="5">
    <source>
        <dbReference type="ARBA" id="ARBA00022692"/>
    </source>
</evidence>
<reference evidence="12 13" key="1">
    <citation type="submission" date="2015-09" db="EMBL/GenBank/DDBJ databases">
        <title>Complete genome of Psychrobacter urativorans R10.10B.</title>
        <authorList>
            <person name="See-Too W.S."/>
            <person name="Chan K.G."/>
        </authorList>
    </citation>
    <scope>NUCLEOTIDE SEQUENCE [LARGE SCALE GENOMIC DNA]</scope>
    <source>
        <strain evidence="12 13">R10.10B</strain>
    </source>
</reference>
<keyword evidence="3" id="KW-1003">Cell membrane</keyword>
<dbReference type="InterPro" id="IPR001478">
    <property type="entry name" value="PDZ"/>
</dbReference>
<proteinExistence type="predicted"/>
<protein>
    <submittedName>
        <fullName evidence="12">General secretion pathway protein</fullName>
    </submittedName>
</protein>
<dbReference type="RefSeq" id="WP_062535245.1">
    <property type="nucleotide sequence ID" value="NZ_CP012678.1"/>
</dbReference>
<name>A0A0M4U7H3_9GAMM</name>
<dbReference type="Gene3D" id="2.30.42.10">
    <property type="match status" value="1"/>
</dbReference>
<sequence length="303" mass="32143">MTSMTTRIKPIIEILNRFSGWLLLAAISWLCWTAARLLWLLVAAPVPPALPLLPLQNNQASTDHSGLFTIFADPEPEPAAVQESPNVALKGVLLAIPESLSSALLDVNGEVKNYRIGDTLQNSGYTLIAVDWNSVIIAAANDQQTVIRMADAMPLDQRGLAAGTVTNQRLPDGSQNMGAPMQNMTMQDGAVDSNNAGATTDNSNPDSPIDEAVTALQESPASYLSRMGVMASGEGYQVTAAMPSGVRSRLGLEPGDKVLSVNGQSVGNNPSKDAGLLQQVQQSGEATIEVKRGDQLITVHQQF</sequence>
<evidence type="ECO:0000313" key="12">
    <source>
        <dbReference type="EMBL" id="ALF60151.1"/>
    </source>
</evidence>
<evidence type="ECO:0000256" key="1">
    <source>
        <dbReference type="ARBA" id="ARBA00004533"/>
    </source>
</evidence>
<dbReference type="KEGG" id="pur:AOC03_08960"/>
<evidence type="ECO:0000256" key="8">
    <source>
        <dbReference type="ARBA" id="ARBA00023136"/>
    </source>
</evidence>
<keyword evidence="2" id="KW-0813">Transport</keyword>
<feature type="region of interest" description="Disordered" evidence="9">
    <location>
        <begin position="187"/>
        <end position="208"/>
    </location>
</feature>
<dbReference type="OrthoDB" id="5574088at2"/>
<dbReference type="GO" id="GO:0015031">
    <property type="term" value="P:protein transport"/>
    <property type="evidence" value="ECO:0007669"/>
    <property type="project" value="UniProtKB-KW"/>
</dbReference>
<feature type="transmembrane region" description="Helical" evidence="10">
    <location>
        <begin position="21"/>
        <end position="42"/>
    </location>
</feature>
<dbReference type="AlphaFoldDB" id="A0A0M4U7H3"/>
<dbReference type="EMBL" id="CP012678">
    <property type="protein sequence ID" value="ALF60151.1"/>
    <property type="molecule type" value="Genomic_DNA"/>
</dbReference>
<evidence type="ECO:0000256" key="9">
    <source>
        <dbReference type="SAM" id="MobiDB-lite"/>
    </source>
</evidence>
<feature type="compositionally biased region" description="Polar residues" evidence="9">
    <location>
        <begin position="187"/>
        <end position="206"/>
    </location>
</feature>
<dbReference type="Proteomes" id="UP000059847">
    <property type="component" value="Chromosome"/>
</dbReference>
<dbReference type="Gene3D" id="2.30.30.830">
    <property type="match status" value="1"/>
</dbReference>
<evidence type="ECO:0000256" key="3">
    <source>
        <dbReference type="ARBA" id="ARBA00022475"/>
    </source>
</evidence>
<keyword evidence="8 10" id="KW-0472">Membrane</keyword>
<evidence type="ECO:0000256" key="4">
    <source>
        <dbReference type="ARBA" id="ARBA00022519"/>
    </source>
</evidence>
<keyword evidence="5 10" id="KW-0812">Transmembrane</keyword>
<dbReference type="Pfam" id="PF17820">
    <property type="entry name" value="PDZ_6"/>
    <property type="match status" value="1"/>
</dbReference>
<organism evidence="12 13">
    <name type="scientific">Psychrobacter urativorans</name>
    <dbReference type="NCBI Taxonomy" id="45610"/>
    <lineage>
        <taxon>Bacteria</taxon>
        <taxon>Pseudomonadati</taxon>
        <taxon>Pseudomonadota</taxon>
        <taxon>Gammaproteobacteria</taxon>
        <taxon>Moraxellales</taxon>
        <taxon>Moraxellaceae</taxon>
        <taxon>Psychrobacter</taxon>
    </lineage>
</organism>
<keyword evidence="6" id="KW-0653">Protein transport</keyword>
<keyword evidence="4" id="KW-0997">Cell inner membrane</keyword>
<dbReference type="SUPFAM" id="SSF50156">
    <property type="entry name" value="PDZ domain-like"/>
    <property type="match status" value="1"/>
</dbReference>
<comment type="subcellular location">
    <subcellularLocation>
        <location evidence="1">Cell inner membrane</location>
    </subcellularLocation>
</comment>
<keyword evidence="7 10" id="KW-1133">Transmembrane helix</keyword>
<evidence type="ECO:0000259" key="11">
    <source>
        <dbReference type="PROSITE" id="PS50106"/>
    </source>
</evidence>
<feature type="domain" description="PDZ" evidence="11">
    <location>
        <begin position="213"/>
        <end position="274"/>
    </location>
</feature>
<dbReference type="GO" id="GO:0005886">
    <property type="term" value="C:plasma membrane"/>
    <property type="evidence" value="ECO:0007669"/>
    <property type="project" value="UniProtKB-SubCell"/>
</dbReference>
<dbReference type="SMART" id="SM00228">
    <property type="entry name" value="PDZ"/>
    <property type="match status" value="1"/>
</dbReference>
<evidence type="ECO:0000256" key="7">
    <source>
        <dbReference type="ARBA" id="ARBA00022989"/>
    </source>
</evidence>
<dbReference type="STRING" id="45610.AOC03_08960"/>
<keyword evidence="13" id="KW-1185">Reference proteome</keyword>
<dbReference type="Pfam" id="PF11356">
    <property type="entry name" value="T2SSC"/>
    <property type="match status" value="1"/>
</dbReference>